<keyword evidence="6 10" id="KW-0256">Endoplasmic reticulum</keyword>
<dbReference type="EMBL" id="JARPUR010000006">
    <property type="protein sequence ID" value="KAK4873789.1"/>
    <property type="molecule type" value="Genomic_DNA"/>
</dbReference>
<dbReference type="AlphaFoldDB" id="A0AAN7NZP0"/>
<dbReference type="PANTHER" id="PTHR28650">
    <property type="entry name" value="PHOSPHATIDYLINOSITOL-GLYCAN BIOSYNTHESIS CLASS X PROTEIN"/>
    <property type="match status" value="1"/>
</dbReference>
<feature type="signal peptide" evidence="10">
    <location>
        <begin position="1"/>
        <end position="22"/>
    </location>
</feature>
<comment type="caution">
    <text evidence="11">The sequence shown here is derived from an EMBL/GenBank/DDBJ whole genome shotgun (WGS) entry which is preliminary data.</text>
</comment>
<keyword evidence="12" id="KW-1185">Reference proteome</keyword>
<name>A0AAN7NZP0_9COLE</name>
<evidence type="ECO:0000256" key="5">
    <source>
        <dbReference type="ARBA" id="ARBA00022692"/>
    </source>
</evidence>
<comment type="function">
    <text evidence="10">Stabilizing subunit of the glycosylphosphatidylinositol-mannosyltransferase I complex which catalyzes the transfer of the first mannose, via an alpha-1,4 bond from a dolichol-phosphate-mannose (Dol-P-Man) to the glucosaminyl acyl phosphatidylinositol (GlcN-(acyl)PI) intermediate to generate alpha-D-Man-(1-&gt;4)-alpha-D-GlcN-(1-&gt;6)-(1-radyl,2-acyl-sn-glycero-3-phospho)-2-acyl-inositol and participates in the sixth step of the glycosylphosphatidylinositol-anchor biosynthesis. Probably acts by stabilizing the mannosyltransferase PIGM.</text>
</comment>
<evidence type="ECO:0000256" key="3">
    <source>
        <dbReference type="ARBA" id="ARBA00010345"/>
    </source>
</evidence>
<evidence type="ECO:0000256" key="6">
    <source>
        <dbReference type="ARBA" id="ARBA00022824"/>
    </source>
</evidence>
<dbReference type="InterPro" id="IPR040039">
    <property type="entry name" value="PIGX"/>
</dbReference>
<evidence type="ECO:0000256" key="2">
    <source>
        <dbReference type="ARBA" id="ARBA00004687"/>
    </source>
</evidence>
<evidence type="ECO:0000256" key="8">
    <source>
        <dbReference type="ARBA" id="ARBA00023136"/>
    </source>
</evidence>
<evidence type="ECO:0000256" key="9">
    <source>
        <dbReference type="ARBA" id="ARBA00023180"/>
    </source>
</evidence>
<gene>
    <name evidence="11" type="ORF">RN001_013149</name>
</gene>
<proteinExistence type="inferred from homology"/>
<keyword evidence="7 10" id="KW-1133">Transmembrane helix</keyword>
<dbReference type="GO" id="GO:0006506">
    <property type="term" value="P:GPI anchor biosynthetic process"/>
    <property type="evidence" value="ECO:0007669"/>
    <property type="project" value="UniProtKB-KW"/>
</dbReference>
<evidence type="ECO:0000256" key="10">
    <source>
        <dbReference type="RuleBase" id="RU366056"/>
    </source>
</evidence>
<dbReference type="GO" id="GO:0005789">
    <property type="term" value="C:endoplasmic reticulum membrane"/>
    <property type="evidence" value="ECO:0007669"/>
    <property type="project" value="UniProtKB-SubCell"/>
</dbReference>
<dbReference type="PANTHER" id="PTHR28650:SF1">
    <property type="entry name" value="PHOSPHATIDYLINOSITOL-GLYCAN BIOSYNTHESIS CLASS X PROTEIN"/>
    <property type="match status" value="1"/>
</dbReference>
<keyword evidence="9" id="KW-0325">Glycoprotein</keyword>
<dbReference type="Proteomes" id="UP001353858">
    <property type="component" value="Unassembled WGS sequence"/>
</dbReference>
<organism evidence="11 12">
    <name type="scientific">Aquatica leii</name>
    <dbReference type="NCBI Taxonomy" id="1421715"/>
    <lineage>
        <taxon>Eukaryota</taxon>
        <taxon>Metazoa</taxon>
        <taxon>Ecdysozoa</taxon>
        <taxon>Arthropoda</taxon>
        <taxon>Hexapoda</taxon>
        <taxon>Insecta</taxon>
        <taxon>Pterygota</taxon>
        <taxon>Neoptera</taxon>
        <taxon>Endopterygota</taxon>
        <taxon>Coleoptera</taxon>
        <taxon>Polyphaga</taxon>
        <taxon>Elateriformia</taxon>
        <taxon>Elateroidea</taxon>
        <taxon>Lampyridae</taxon>
        <taxon>Luciolinae</taxon>
        <taxon>Aquatica</taxon>
    </lineage>
</organism>
<dbReference type="Pfam" id="PF08320">
    <property type="entry name" value="PIG-X"/>
    <property type="match status" value="1"/>
</dbReference>
<evidence type="ECO:0000313" key="12">
    <source>
        <dbReference type="Proteomes" id="UP001353858"/>
    </source>
</evidence>
<evidence type="ECO:0000256" key="4">
    <source>
        <dbReference type="ARBA" id="ARBA00022502"/>
    </source>
</evidence>
<reference evidence="12" key="1">
    <citation type="submission" date="2023-01" db="EMBL/GenBank/DDBJ databases">
        <title>Key to firefly adult light organ development and bioluminescence: homeobox transcription factors regulate luciferase expression and transportation to peroxisome.</title>
        <authorList>
            <person name="Fu X."/>
        </authorList>
    </citation>
    <scope>NUCLEOTIDE SEQUENCE [LARGE SCALE GENOMIC DNA]</scope>
</reference>
<evidence type="ECO:0000256" key="1">
    <source>
        <dbReference type="ARBA" id="ARBA00004389"/>
    </source>
</evidence>
<keyword evidence="10" id="KW-0732">Signal</keyword>
<dbReference type="InterPro" id="IPR013233">
    <property type="entry name" value="PIG-X/PBN1"/>
</dbReference>
<keyword evidence="5 10" id="KW-0812">Transmembrane</keyword>
<keyword evidence="4 10" id="KW-0337">GPI-anchor biosynthesis</keyword>
<keyword evidence="8 10" id="KW-0472">Membrane</keyword>
<feature type="chain" id="PRO_5042663999" description="Phosphatidylinositol-glycan biosynthesis class X protein" evidence="10">
    <location>
        <begin position="23"/>
        <end position="239"/>
    </location>
</feature>
<dbReference type="SMART" id="SM00780">
    <property type="entry name" value="PIG-X"/>
    <property type="match status" value="1"/>
</dbReference>
<evidence type="ECO:0000256" key="7">
    <source>
        <dbReference type="ARBA" id="ARBA00022989"/>
    </source>
</evidence>
<feature type="transmembrane region" description="Helical" evidence="10">
    <location>
        <begin position="212"/>
        <end position="234"/>
    </location>
</feature>
<sequence length="239" mass="26671">MKVRQLYVLFIILLQFTCIVRGGLECLNLQLSVSQKVENEGFHRNINWLIESTNFDNENWRTSNCEIALQLDVPPEMFVNPDEILNLNRTGQISAYIDGSINVEAPAHESTEHKVYIYLKSNSIGKVSVELPVHLRYQRAVIGGGFGKINLSKPSLLVLCPIAGRELCGDYSKVTAPCDSTGQHLCVWQNVTYQALFDDVQLFVPVGDLDDYPIVSVVTLLLGCFGSIYILSLLSTMSI</sequence>
<comment type="pathway">
    <text evidence="2 10">Glycolipid biosynthesis; glycosylphosphatidylinositol-anchor biosynthesis.</text>
</comment>
<accession>A0AAN7NZP0</accession>
<protein>
    <recommendedName>
        <fullName evidence="10">Phosphatidylinositol-glycan biosynthesis class X protein</fullName>
    </recommendedName>
</protein>
<comment type="similarity">
    <text evidence="3 10">Belongs to the PIGX family.</text>
</comment>
<evidence type="ECO:0000313" key="11">
    <source>
        <dbReference type="EMBL" id="KAK4873789.1"/>
    </source>
</evidence>
<comment type="subcellular location">
    <subcellularLocation>
        <location evidence="1 10">Endoplasmic reticulum membrane</location>
        <topology evidence="1 10">Single-pass membrane protein</topology>
    </subcellularLocation>
</comment>